<protein>
    <submittedName>
        <fullName evidence="6">RNA methyltransferase</fullName>
    </submittedName>
</protein>
<feature type="domain" description="tRNA/rRNA methyltransferase SpoU type" evidence="4">
    <location>
        <begin position="115"/>
        <end position="254"/>
    </location>
</feature>
<dbReference type="GO" id="GO:0032259">
    <property type="term" value="P:methylation"/>
    <property type="evidence" value="ECO:0007669"/>
    <property type="project" value="UniProtKB-KW"/>
</dbReference>
<dbReference type="RefSeq" id="WP_226385434.1">
    <property type="nucleotide sequence ID" value="NZ_JADCKA010000009.1"/>
</dbReference>
<keyword evidence="3" id="KW-0808">Transferase</keyword>
<accession>A0ABR9QY62</accession>
<evidence type="ECO:0000259" key="5">
    <source>
        <dbReference type="Pfam" id="PF22435"/>
    </source>
</evidence>
<dbReference type="Pfam" id="PF22435">
    <property type="entry name" value="MRM3-like_sub_bind"/>
    <property type="match status" value="1"/>
</dbReference>
<sequence>MKVITSKDNRIYKQCKALGTKKHRDATGLYLVEGEKLVREACKAGMAEIVIAETDHAENISGYETNAVLFDNRLFENIAHTETSQGVLAVVRKKTFNWETFIGAVSEREEGQGNIIVLDRLQDPGNIGTIIRTADAAGYGGVISVKGTGDIYSPKVVRAAAGSIMRLPIYFAESATETVDMLKKYGKTIVGTALNTDLYYYDADLSKDTAIVIGNEGNGMSEEFEKNTDINVKIPMSGSIDSLNAAVAAGILMYQSRRDKR</sequence>
<dbReference type="Gene3D" id="3.30.1330.30">
    <property type="match status" value="1"/>
</dbReference>
<organism evidence="6 7">
    <name type="scientific">Gallibacter intestinalis</name>
    <dbReference type="NCBI Taxonomy" id="2779356"/>
    <lineage>
        <taxon>Bacteria</taxon>
        <taxon>Bacillati</taxon>
        <taxon>Bacillota</taxon>
        <taxon>Clostridia</taxon>
        <taxon>Eubacteriales</taxon>
        <taxon>Eubacteriaceae</taxon>
        <taxon>Gallibacter</taxon>
    </lineage>
</organism>
<evidence type="ECO:0000256" key="1">
    <source>
        <dbReference type="ARBA" id="ARBA00007228"/>
    </source>
</evidence>
<dbReference type="CDD" id="cd18095">
    <property type="entry name" value="SpoU-like_rRNA-MTase"/>
    <property type="match status" value="1"/>
</dbReference>
<dbReference type="InterPro" id="IPR029028">
    <property type="entry name" value="Alpha/beta_knot_MTases"/>
</dbReference>
<dbReference type="InterPro" id="IPR029064">
    <property type="entry name" value="Ribosomal_eL30-like_sf"/>
</dbReference>
<dbReference type="InterPro" id="IPR051259">
    <property type="entry name" value="rRNA_Methyltransferase"/>
</dbReference>
<dbReference type="SUPFAM" id="SSF75217">
    <property type="entry name" value="alpha/beta knot"/>
    <property type="match status" value="1"/>
</dbReference>
<evidence type="ECO:0000313" key="6">
    <source>
        <dbReference type="EMBL" id="MBE5035786.1"/>
    </source>
</evidence>
<dbReference type="Proteomes" id="UP001516588">
    <property type="component" value="Unassembled WGS sequence"/>
</dbReference>
<evidence type="ECO:0000259" key="4">
    <source>
        <dbReference type="Pfam" id="PF00588"/>
    </source>
</evidence>
<dbReference type="GO" id="GO:0008168">
    <property type="term" value="F:methyltransferase activity"/>
    <property type="evidence" value="ECO:0007669"/>
    <property type="project" value="UniProtKB-KW"/>
</dbReference>
<comment type="caution">
    <text evidence="6">The sequence shown here is derived from an EMBL/GenBank/DDBJ whole genome shotgun (WGS) entry which is preliminary data.</text>
</comment>
<name>A0ABR9QY62_9FIRM</name>
<dbReference type="Pfam" id="PF00588">
    <property type="entry name" value="SpoU_methylase"/>
    <property type="match status" value="1"/>
</dbReference>
<evidence type="ECO:0000313" key="7">
    <source>
        <dbReference type="Proteomes" id="UP001516588"/>
    </source>
</evidence>
<dbReference type="Gene3D" id="3.40.1280.10">
    <property type="match status" value="1"/>
</dbReference>
<reference evidence="6 7" key="1">
    <citation type="submission" date="2020-10" db="EMBL/GenBank/DDBJ databases">
        <title>ChiBAC.</title>
        <authorList>
            <person name="Zenner C."/>
            <person name="Hitch T.C.A."/>
            <person name="Clavel T."/>
        </authorList>
    </citation>
    <scope>NUCLEOTIDE SEQUENCE [LARGE SCALE GENOMIC DNA]</scope>
    <source>
        <strain evidence="6 7">DSM 108706</strain>
    </source>
</reference>
<dbReference type="InterPro" id="IPR001537">
    <property type="entry name" value="SpoU_MeTrfase"/>
</dbReference>
<dbReference type="PANTHER" id="PTHR43191:SF2">
    <property type="entry name" value="RRNA METHYLTRANSFERASE 3, MITOCHONDRIAL"/>
    <property type="match status" value="1"/>
</dbReference>
<evidence type="ECO:0000256" key="3">
    <source>
        <dbReference type="ARBA" id="ARBA00022679"/>
    </source>
</evidence>
<proteinExistence type="inferred from homology"/>
<keyword evidence="7" id="KW-1185">Reference proteome</keyword>
<evidence type="ECO:0000256" key="2">
    <source>
        <dbReference type="ARBA" id="ARBA00022603"/>
    </source>
</evidence>
<keyword evidence="2 6" id="KW-0489">Methyltransferase</keyword>
<feature type="domain" description="MRM3-like substrate binding" evidence="5">
    <location>
        <begin position="12"/>
        <end position="89"/>
    </location>
</feature>
<gene>
    <name evidence="6" type="ORF">INF20_05800</name>
</gene>
<dbReference type="EMBL" id="JADCKA010000009">
    <property type="protein sequence ID" value="MBE5035786.1"/>
    <property type="molecule type" value="Genomic_DNA"/>
</dbReference>
<dbReference type="SUPFAM" id="SSF55315">
    <property type="entry name" value="L30e-like"/>
    <property type="match status" value="1"/>
</dbReference>
<comment type="similarity">
    <text evidence="1">Belongs to the class IV-like SAM-binding methyltransferase superfamily. RNA methyltransferase TrmH family.</text>
</comment>
<dbReference type="InterPro" id="IPR053888">
    <property type="entry name" value="MRM3-like_sub_bind"/>
</dbReference>
<dbReference type="PANTHER" id="PTHR43191">
    <property type="entry name" value="RRNA METHYLTRANSFERASE 3"/>
    <property type="match status" value="1"/>
</dbReference>
<dbReference type="InterPro" id="IPR029026">
    <property type="entry name" value="tRNA_m1G_MTases_N"/>
</dbReference>